<name>A0ABX2F530_9PSEU</name>
<dbReference type="PANTHER" id="PTHR13789:SF309">
    <property type="entry name" value="PUTATIVE (AFU_ORTHOLOGUE AFUA_6G14510)-RELATED"/>
    <property type="match status" value="1"/>
</dbReference>
<comment type="caution">
    <text evidence="4">The sequence shown here is derived from an EMBL/GenBank/DDBJ whole genome shotgun (WGS) entry which is preliminary data.</text>
</comment>
<protein>
    <submittedName>
        <fullName evidence="4">FAD-dependent urate hydroxylase</fullName>
    </submittedName>
</protein>
<proteinExistence type="predicted"/>
<sequence length="382" mass="40977">MIVPKAVIAGGGISGLAAAIALTRVGWDVEVFEQAPELGEVGAGLTLWPNASRALDHIGLGDRIRDVGLLAGNGGIMTSRGDRLIHADTSELDRRYGPAVALHRADLLAALAKAVPDGVLRTGTLITGARLDGEGVVVSHSHGESRADLLVGADGHRSVIRARFWPGTDPIYFGATAWRTVIDRPGQRLEVVGEFFGQGEEFGLIQLPKDQVYAFAGTLAPPGRRSPDGELAELRRRFGHWAAPIPQLLSEASPDKILRHDLSYVPKLKTYVHGPVVLIGDAAHAMTPNMGQGACQALEDAVTLGVVVQRGNLARYDSLRLRRTQSVSRMSRQAARLGLLTSPVMAAARDRLMKLVPASVMLRSFSRMYNWSPPCTTSSTWG</sequence>
<organism evidence="4 5">
    <name type="scientific">Kibdelosporangium persicum</name>
    <dbReference type="NCBI Taxonomy" id="2698649"/>
    <lineage>
        <taxon>Bacteria</taxon>
        <taxon>Bacillati</taxon>
        <taxon>Actinomycetota</taxon>
        <taxon>Actinomycetes</taxon>
        <taxon>Pseudonocardiales</taxon>
        <taxon>Pseudonocardiaceae</taxon>
        <taxon>Kibdelosporangium</taxon>
    </lineage>
</organism>
<dbReference type="EMBL" id="JAAATY010000008">
    <property type="protein sequence ID" value="NRN66017.1"/>
    <property type="molecule type" value="Genomic_DNA"/>
</dbReference>
<dbReference type="SUPFAM" id="SSF51905">
    <property type="entry name" value="FAD/NAD(P)-binding domain"/>
    <property type="match status" value="1"/>
</dbReference>
<keyword evidence="5" id="KW-1185">Reference proteome</keyword>
<feature type="domain" description="FAD-binding" evidence="3">
    <location>
        <begin position="6"/>
        <end position="305"/>
    </location>
</feature>
<dbReference type="RefSeq" id="WP_173131232.1">
    <property type="nucleotide sequence ID" value="NZ_CBCSGW010000002.1"/>
</dbReference>
<keyword evidence="2" id="KW-0503">Monooxygenase</keyword>
<reference evidence="4 5" key="1">
    <citation type="submission" date="2020-01" db="EMBL/GenBank/DDBJ databases">
        <title>Kibdelosporangium persica a novel Actinomycetes from a hot desert in Iran.</title>
        <authorList>
            <person name="Safaei N."/>
            <person name="Zaburannyi N."/>
            <person name="Mueller R."/>
            <person name="Wink J."/>
        </authorList>
    </citation>
    <scope>NUCLEOTIDE SEQUENCE [LARGE SCALE GENOMIC DNA]</scope>
    <source>
        <strain evidence="4 5">4NS15</strain>
    </source>
</reference>
<dbReference type="InterPro" id="IPR036188">
    <property type="entry name" value="FAD/NAD-bd_sf"/>
</dbReference>
<evidence type="ECO:0000313" key="5">
    <source>
        <dbReference type="Proteomes" id="UP000763557"/>
    </source>
</evidence>
<dbReference type="PRINTS" id="PR00420">
    <property type="entry name" value="RNGMNOXGNASE"/>
</dbReference>
<dbReference type="Pfam" id="PF01494">
    <property type="entry name" value="FAD_binding_3"/>
    <property type="match status" value="1"/>
</dbReference>
<evidence type="ECO:0000313" key="4">
    <source>
        <dbReference type="EMBL" id="NRN66017.1"/>
    </source>
</evidence>
<dbReference type="Proteomes" id="UP000763557">
    <property type="component" value="Unassembled WGS sequence"/>
</dbReference>
<accession>A0ABX2F530</accession>
<evidence type="ECO:0000256" key="2">
    <source>
        <dbReference type="ARBA" id="ARBA00023033"/>
    </source>
</evidence>
<keyword evidence="1" id="KW-0560">Oxidoreductase</keyword>
<dbReference type="PANTHER" id="PTHR13789">
    <property type="entry name" value="MONOOXYGENASE"/>
    <property type="match status" value="1"/>
</dbReference>
<evidence type="ECO:0000256" key="1">
    <source>
        <dbReference type="ARBA" id="ARBA00023002"/>
    </source>
</evidence>
<gene>
    <name evidence="4" type="ORF">GC106_32350</name>
</gene>
<dbReference type="Gene3D" id="3.50.50.60">
    <property type="entry name" value="FAD/NAD(P)-binding domain"/>
    <property type="match status" value="1"/>
</dbReference>
<evidence type="ECO:0000259" key="3">
    <source>
        <dbReference type="Pfam" id="PF01494"/>
    </source>
</evidence>
<dbReference type="InterPro" id="IPR050493">
    <property type="entry name" value="FAD-dep_Monooxygenase_BioMet"/>
</dbReference>
<dbReference type="InterPro" id="IPR002938">
    <property type="entry name" value="FAD-bd"/>
</dbReference>